<evidence type="ECO:0000313" key="1">
    <source>
        <dbReference type="EMBL" id="EFY05885.1"/>
    </source>
</evidence>
<accession>E8LB83</accession>
<dbReference type="AlphaFoldDB" id="E8LB83"/>
<dbReference type="Proteomes" id="UP000004923">
    <property type="component" value="Unassembled WGS sequence"/>
</dbReference>
<dbReference type="EMBL" id="AEVN01000005">
    <property type="protein sequence ID" value="EFY05885.1"/>
    <property type="molecule type" value="Genomic_DNA"/>
</dbReference>
<name>E8LB83_9FIRM</name>
<organism evidence="1 2">
    <name type="scientific">Phascolarctobacterium succinatutens YIT 12067</name>
    <dbReference type="NCBI Taxonomy" id="626939"/>
    <lineage>
        <taxon>Bacteria</taxon>
        <taxon>Bacillati</taxon>
        <taxon>Bacillota</taxon>
        <taxon>Negativicutes</taxon>
        <taxon>Acidaminococcales</taxon>
        <taxon>Acidaminococcaceae</taxon>
        <taxon>Phascolarctobacterium</taxon>
    </lineage>
</organism>
<protein>
    <submittedName>
        <fullName evidence="1">Uncharacterized protein</fullName>
    </submittedName>
</protein>
<evidence type="ECO:0000313" key="2">
    <source>
        <dbReference type="Proteomes" id="UP000004923"/>
    </source>
</evidence>
<dbReference type="HOGENOM" id="CLU_166817_0_0_9"/>
<comment type="caution">
    <text evidence="1">The sequence shown here is derived from an EMBL/GenBank/DDBJ whole genome shotgun (WGS) entry which is preliminary data.</text>
</comment>
<gene>
    <name evidence="1" type="ORF">HMPREF9443_00093</name>
</gene>
<keyword evidence="2" id="KW-1185">Reference proteome</keyword>
<proteinExistence type="predicted"/>
<reference evidence="1 2" key="1">
    <citation type="submission" date="2011-01" db="EMBL/GenBank/DDBJ databases">
        <authorList>
            <person name="Weinstock G."/>
            <person name="Sodergren E."/>
            <person name="Clifton S."/>
            <person name="Fulton L."/>
            <person name="Fulton B."/>
            <person name="Courtney L."/>
            <person name="Fronick C."/>
            <person name="Harrison M."/>
            <person name="Strong C."/>
            <person name="Farmer C."/>
            <person name="Delahaunty K."/>
            <person name="Markovic C."/>
            <person name="Hall O."/>
            <person name="Minx P."/>
            <person name="Tomlinson C."/>
            <person name="Mitreva M."/>
            <person name="Hou S."/>
            <person name="Chen J."/>
            <person name="Wollam A."/>
            <person name="Pepin K.H."/>
            <person name="Johnson M."/>
            <person name="Bhonagiri V."/>
            <person name="Zhang X."/>
            <person name="Suruliraj S."/>
            <person name="Warren W."/>
            <person name="Chinwalla A."/>
            <person name="Mardis E.R."/>
            <person name="Wilson R.K."/>
        </authorList>
    </citation>
    <scope>NUCLEOTIDE SEQUENCE [LARGE SCALE GENOMIC DNA]</scope>
    <source>
        <strain evidence="1 2">YIT 12067</strain>
    </source>
</reference>
<sequence>MQVHLVRYRDGGRIMRDDLVVPGEGEENYVLARDARVVTVPFSPLEERMQKEKPEVFARLQKLKEIIGEETFKRLVSKVHNINYADTRIMLVAESELHRTNIEREILPAIAEAFEVTSIRVVTQG</sequence>